<proteinExistence type="predicted"/>
<reference evidence="1 2" key="1">
    <citation type="submission" date="2016-10" db="EMBL/GenBank/DDBJ databases">
        <authorList>
            <person name="Varghese N."/>
            <person name="Submissions S."/>
        </authorList>
    </citation>
    <scope>NUCLEOTIDE SEQUENCE [LARGE SCALE GENOMIC DNA]</scope>
    <source>
        <strain evidence="1 2">DSM 9169</strain>
    </source>
</reference>
<evidence type="ECO:0000313" key="2">
    <source>
        <dbReference type="Proteomes" id="UP000198976"/>
    </source>
</evidence>
<keyword evidence="2" id="KW-1185">Reference proteome</keyword>
<evidence type="ECO:0008006" key="3">
    <source>
        <dbReference type="Google" id="ProtNLM"/>
    </source>
</evidence>
<dbReference type="RefSeq" id="WP_058236276.1">
    <property type="nucleotide sequence ID" value="NZ_LT629792.1"/>
</dbReference>
<protein>
    <recommendedName>
        <fullName evidence="3">Excreted virulence factor EspC, type VII ESX diderm</fullName>
    </recommendedName>
</protein>
<name>A0ABY0V618_9ACTO</name>
<gene>
    <name evidence="1" type="ORF">SAMN04489714_0574</name>
</gene>
<sequence>MPSHDFEVDIEALITAAQKTSEAVQLKKDNDISDYVPTQADLANDIMWSAVDEFQSRWERGINNMTDDITEVAGRLGKVASNYIDYDTKAAQEMSQLASAAAQLPGLAGKQ</sequence>
<accession>A0ABY0V618</accession>
<dbReference type="Proteomes" id="UP000198976">
    <property type="component" value="Chromosome I"/>
</dbReference>
<organism evidence="1 2">
    <name type="scientific">Schaalia radingae</name>
    <dbReference type="NCBI Taxonomy" id="131110"/>
    <lineage>
        <taxon>Bacteria</taxon>
        <taxon>Bacillati</taxon>
        <taxon>Actinomycetota</taxon>
        <taxon>Actinomycetes</taxon>
        <taxon>Actinomycetales</taxon>
        <taxon>Actinomycetaceae</taxon>
        <taxon>Schaalia</taxon>
    </lineage>
</organism>
<dbReference type="EMBL" id="LT629792">
    <property type="protein sequence ID" value="SDT88738.1"/>
    <property type="molecule type" value="Genomic_DNA"/>
</dbReference>
<evidence type="ECO:0000313" key="1">
    <source>
        <dbReference type="EMBL" id="SDT88738.1"/>
    </source>
</evidence>